<gene>
    <name evidence="1" type="ORF">HF909_08365</name>
</gene>
<evidence type="ECO:0000313" key="1">
    <source>
        <dbReference type="EMBL" id="QOK96444.1"/>
    </source>
</evidence>
<dbReference type="Proteomes" id="UP000593970">
    <property type="component" value="Chromosome"/>
</dbReference>
<accession>A0AA92K138</accession>
<reference evidence="2" key="1">
    <citation type="submission" date="2020-04" db="EMBL/GenBank/DDBJ databases">
        <title>Ralstonia solanacearum UW576, UW763, UW773, and UW774.</title>
        <authorList>
            <person name="Steidl O."/>
            <person name="Truchon A."/>
            <person name="Allen C."/>
        </authorList>
    </citation>
    <scope>NUCLEOTIDE SEQUENCE [LARGE SCALE GENOMIC DNA]</scope>
    <source>
        <strain evidence="2">UW774</strain>
    </source>
</reference>
<evidence type="ECO:0000313" key="2">
    <source>
        <dbReference type="Proteomes" id="UP000593970"/>
    </source>
</evidence>
<protein>
    <recommendedName>
        <fullName evidence="3">KTSC domain-containing protein</fullName>
    </recommendedName>
</protein>
<evidence type="ECO:0008006" key="3">
    <source>
        <dbReference type="Google" id="ProtNLM"/>
    </source>
</evidence>
<dbReference type="AlphaFoldDB" id="A0AA92K138"/>
<name>A0AA92K138_RALSL</name>
<sequence>MEKYKNLDGDSGVAFYENGSDHIWVHFSDGMKYRYSDSSAGPHNISEMKRLAAVGKGLNSFINKNPSVRTGYDRKESWQP</sequence>
<dbReference type="EMBL" id="CP051169">
    <property type="protein sequence ID" value="QOK96444.1"/>
    <property type="molecule type" value="Genomic_DNA"/>
</dbReference>
<organism evidence="1 2">
    <name type="scientific">Ralstonia solanacearum</name>
    <name type="common">Pseudomonas solanacearum</name>
    <dbReference type="NCBI Taxonomy" id="305"/>
    <lineage>
        <taxon>Bacteria</taxon>
        <taxon>Pseudomonadati</taxon>
        <taxon>Pseudomonadota</taxon>
        <taxon>Betaproteobacteria</taxon>
        <taxon>Burkholderiales</taxon>
        <taxon>Burkholderiaceae</taxon>
        <taxon>Ralstonia</taxon>
        <taxon>Ralstonia solanacearum species complex</taxon>
    </lineage>
</organism>
<proteinExistence type="predicted"/>